<keyword evidence="2" id="KW-1185">Reference proteome</keyword>
<protein>
    <submittedName>
        <fullName evidence="1">Uncharacterized protein</fullName>
    </submittedName>
</protein>
<name>A0ABS8TDG8_DATST</name>
<proteinExistence type="predicted"/>
<gene>
    <name evidence="1" type="ORF">HAX54_006988</name>
</gene>
<accession>A0ABS8TDG8</accession>
<dbReference type="EMBL" id="JACEIK010001359">
    <property type="protein sequence ID" value="MCD7468624.1"/>
    <property type="molecule type" value="Genomic_DNA"/>
</dbReference>
<evidence type="ECO:0000313" key="1">
    <source>
        <dbReference type="EMBL" id="MCD7468624.1"/>
    </source>
</evidence>
<comment type="caution">
    <text evidence="1">The sequence shown here is derived from an EMBL/GenBank/DDBJ whole genome shotgun (WGS) entry which is preliminary data.</text>
</comment>
<organism evidence="1 2">
    <name type="scientific">Datura stramonium</name>
    <name type="common">Jimsonweed</name>
    <name type="synonym">Common thornapple</name>
    <dbReference type="NCBI Taxonomy" id="4076"/>
    <lineage>
        <taxon>Eukaryota</taxon>
        <taxon>Viridiplantae</taxon>
        <taxon>Streptophyta</taxon>
        <taxon>Embryophyta</taxon>
        <taxon>Tracheophyta</taxon>
        <taxon>Spermatophyta</taxon>
        <taxon>Magnoliopsida</taxon>
        <taxon>eudicotyledons</taxon>
        <taxon>Gunneridae</taxon>
        <taxon>Pentapetalae</taxon>
        <taxon>asterids</taxon>
        <taxon>lamiids</taxon>
        <taxon>Solanales</taxon>
        <taxon>Solanaceae</taxon>
        <taxon>Solanoideae</taxon>
        <taxon>Datureae</taxon>
        <taxon>Datura</taxon>
    </lineage>
</organism>
<dbReference type="Proteomes" id="UP000823775">
    <property type="component" value="Unassembled WGS sequence"/>
</dbReference>
<reference evidence="1 2" key="1">
    <citation type="journal article" date="2021" name="BMC Genomics">
        <title>Datura genome reveals duplications of psychoactive alkaloid biosynthetic genes and high mutation rate following tissue culture.</title>
        <authorList>
            <person name="Rajewski A."/>
            <person name="Carter-House D."/>
            <person name="Stajich J."/>
            <person name="Litt A."/>
        </authorList>
    </citation>
    <scope>NUCLEOTIDE SEQUENCE [LARGE SCALE GENOMIC DNA]</scope>
    <source>
        <strain evidence="1">AR-01</strain>
    </source>
</reference>
<sequence>MASPNPHSSPPVAVDQRRLQFTPVDLPLTSPRRSCVYKMADATPEGIVDITSLTEAKYRREAKKRRKIKIKSLATLYKDDIERQTCTTSEGDYGGQTSMPVYSKLPQQPCCEVLSYCRTMDD</sequence>
<evidence type="ECO:0000313" key="2">
    <source>
        <dbReference type="Proteomes" id="UP000823775"/>
    </source>
</evidence>